<keyword evidence="4" id="KW-0067">ATP-binding</keyword>
<comment type="caution">
    <text evidence="7">The sequence shown here is derived from an EMBL/GenBank/DDBJ whole genome shotgun (WGS) entry which is preliminary data.</text>
</comment>
<evidence type="ECO:0000256" key="2">
    <source>
        <dbReference type="ARBA" id="ARBA00022741"/>
    </source>
</evidence>
<evidence type="ECO:0000256" key="1">
    <source>
        <dbReference type="ARBA" id="ARBA00022679"/>
    </source>
</evidence>
<gene>
    <name evidence="7" type="ORF">GCM10009550_35050</name>
</gene>
<keyword evidence="1" id="KW-0808">Transferase</keyword>
<dbReference type="CDD" id="cd14014">
    <property type="entry name" value="STKc_PknB_like"/>
    <property type="match status" value="1"/>
</dbReference>
<evidence type="ECO:0000256" key="3">
    <source>
        <dbReference type="ARBA" id="ARBA00022777"/>
    </source>
</evidence>
<feature type="transmembrane region" description="Helical" evidence="5">
    <location>
        <begin position="303"/>
        <end position="324"/>
    </location>
</feature>
<evidence type="ECO:0000313" key="8">
    <source>
        <dbReference type="Proteomes" id="UP001500665"/>
    </source>
</evidence>
<keyword evidence="5" id="KW-0472">Membrane</keyword>
<dbReference type="Gene3D" id="1.10.510.10">
    <property type="entry name" value="Transferase(Phosphotransferase) domain 1"/>
    <property type="match status" value="1"/>
</dbReference>
<dbReference type="PANTHER" id="PTHR43289:SF34">
    <property type="entry name" value="SERINE_THREONINE-PROTEIN KINASE YBDM-RELATED"/>
    <property type="match status" value="1"/>
</dbReference>
<dbReference type="InterPro" id="IPR011009">
    <property type="entry name" value="Kinase-like_dom_sf"/>
</dbReference>
<evidence type="ECO:0000256" key="5">
    <source>
        <dbReference type="SAM" id="Phobius"/>
    </source>
</evidence>
<dbReference type="InterPro" id="IPR000719">
    <property type="entry name" value="Prot_kinase_dom"/>
</dbReference>
<sequence>MNPLAPRDPEEIYGYRLLGRLGEGGQGVVYLAEAPDGRRVAVKVMHGMVDKDFRREVAAAHKVAPFCTAQVIESGDDYVVTEFIDGPSLRDAVEEDGPLTGAALYRLSVGTATALAAIHQAGIVHRDFKPGNVLLGPDGPRVIDFGIARNLDATASVSGSIVGTPSFMAPEQFSTRAVTAAADVFAWAATIAYAANGSPPYGQDSIPAVMHRLLTAEPDLGLIDEPLRGLLARCLAKEPAERPSASEILTSLLENTGGSDALALGRATAVEASTDDSRTIRWTSLRMTPHTEPPRQRRRSRKLPMAAAAVVGFIFTAGIGAVVIDQMGEDEQAAAFFDAEAPPESSTEFAEAIEAAVAKSRTANVKVSGGRPDSLERLEAEGRLDYKAGRKTSYEVSLRNPVDPGEGAESRHLILIGDTAYSQAIGGDDPRPAGNSAYLQGSPHVDLLIETRWVSSPQNIAALIREQVSFTHAKDRATWTLGGSASKKELVQNPELGPFYKGYDTIRFTLLLDSDYRPKRLDLDLRKKVSGGGLYRSFYQVTYGNWGSSGTIINPQ</sequence>
<evidence type="ECO:0000259" key="6">
    <source>
        <dbReference type="PROSITE" id="PS50011"/>
    </source>
</evidence>
<dbReference type="Pfam" id="PF00069">
    <property type="entry name" value="Pkinase"/>
    <property type="match status" value="1"/>
</dbReference>
<name>A0ABN1R835_9ACTN</name>
<evidence type="ECO:0000313" key="7">
    <source>
        <dbReference type="EMBL" id="GAA0953289.1"/>
    </source>
</evidence>
<dbReference type="PROSITE" id="PS50011">
    <property type="entry name" value="PROTEIN_KINASE_DOM"/>
    <property type="match status" value="1"/>
</dbReference>
<keyword evidence="3" id="KW-0418">Kinase</keyword>
<protein>
    <recommendedName>
        <fullName evidence="6">Protein kinase domain-containing protein</fullName>
    </recommendedName>
</protein>
<reference evidence="7 8" key="1">
    <citation type="journal article" date="2019" name="Int. J. Syst. Evol. Microbiol.">
        <title>The Global Catalogue of Microorganisms (GCM) 10K type strain sequencing project: providing services to taxonomists for standard genome sequencing and annotation.</title>
        <authorList>
            <consortium name="The Broad Institute Genomics Platform"/>
            <consortium name="The Broad Institute Genome Sequencing Center for Infectious Disease"/>
            <person name="Wu L."/>
            <person name="Ma J."/>
        </authorList>
    </citation>
    <scope>NUCLEOTIDE SEQUENCE [LARGE SCALE GENOMIC DNA]</scope>
    <source>
        <strain evidence="7 8">JCM 10696</strain>
    </source>
</reference>
<evidence type="ECO:0000256" key="4">
    <source>
        <dbReference type="ARBA" id="ARBA00022840"/>
    </source>
</evidence>
<dbReference type="Proteomes" id="UP001500665">
    <property type="component" value="Unassembled WGS sequence"/>
</dbReference>
<feature type="domain" description="Protein kinase" evidence="6">
    <location>
        <begin position="15"/>
        <end position="253"/>
    </location>
</feature>
<dbReference type="SUPFAM" id="SSF56112">
    <property type="entry name" value="Protein kinase-like (PK-like)"/>
    <property type="match status" value="1"/>
</dbReference>
<accession>A0ABN1R835</accession>
<dbReference type="EMBL" id="BAAAHH010000013">
    <property type="protein sequence ID" value="GAA0953289.1"/>
    <property type="molecule type" value="Genomic_DNA"/>
</dbReference>
<dbReference type="InterPro" id="IPR008271">
    <property type="entry name" value="Ser/Thr_kinase_AS"/>
</dbReference>
<organism evidence="7 8">
    <name type="scientific">Actinocorallia libanotica</name>
    <dbReference type="NCBI Taxonomy" id="46162"/>
    <lineage>
        <taxon>Bacteria</taxon>
        <taxon>Bacillati</taxon>
        <taxon>Actinomycetota</taxon>
        <taxon>Actinomycetes</taxon>
        <taxon>Streptosporangiales</taxon>
        <taxon>Thermomonosporaceae</taxon>
        <taxon>Actinocorallia</taxon>
    </lineage>
</organism>
<dbReference type="PANTHER" id="PTHR43289">
    <property type="entry name" value="MITOGEN-ACTIVATED PROTEIN KINASE KINASE KINASE 20-RELATED"/>
    <property type="match status" value="1"/>
</dbReference>
<keyword evidence="5" id="KW-0812">Transmembrane</keyword>
<keyword evidence="5" id="KW-1133">Transmembrane helix</keyword>
<dbReference type="PROSITE" id="PS00108">
    <property type="entry name" value="PROTEIN_KINASE_ST"/>
    <property type="match status" value="1"/>
</dbReference>
<dbReference type="RefSeq" id="WP_344241901.1">
    <property type="nucleotide sequence ID" value="NZ_BAAAHH010000013.1"/>
</dbReference>
<keyword evidence="8" id="KW-1185">Reference proteome</keyword>
<dbReference type="Gene3D" id="3.30.200.20">
    <property type="entry name" value="Phosphorylase Kinase, domain 1"/>
    <property type="match status" value="1"/>
</dbReference>
<proteinExistence type="predicted"/>
<keyword evidence="2" id="KW-0547">Nucleotide-binding</keyword>